<gene>
    <name evidence="1" type="ORF">WN50_39700</name>
</gene>
<name>A0A0J9EXK7_9CYAN</name>
<organism evidence="1 2">
    <name type="scientific">Limnoraphis robusta CS-951</name>
    <dbReference type="NCBI Taxonomy" id="1637645"/>
    <lineage>
        <taxon>Bacteria</taxon>
        <taxon>Bacillati</taxon>
        <taxon>Cyanobacteriota</taxon>
        <taxon>Cyanophyceae</taxon>
        <taxon>Oscillatoriophycideae</taxon>
        <taxon>Oscillatoriales</taxon>
        <taxon>Sirenicapillariaceae</taxon>
        <taxon>Limnoraphis</taxon>
    </lineage>
</organism>
<comment type="caution">
    <text evidence="1">The sequence shown here is derived from an EMBL/GenBank/DDBJ whole genome shotgun (WGS) entry which is preliminary data.</text>
</comment>
<dbReference type="AlphaFoldDB" id="A0A0J9EXK7"/>
<protein>
    <submittedName>
        <fullName evidence="1">Uncharacterized protein</fullName>
    </submittedName>
</protein>
<evidence type="ECO:0000313" key="2">
    <source>
        <dbReference type="Proteomes" id="UP000033607"/>
    </source>
</evidence>
<dbReference type="EMBL" id="LATL02000354">
    <property type="protein sequence ID" value="KMW69880.1"/>
    <property type="molecule type" value="Genomic_DNA"/>
</dbReference>
<accession>A0A0J9EXK7</accession>
<reference evidence="1 2" key="1">
    <citation type="submission" date="2015-06" db="EMBL/GenBank/DDBJ databases">
        <title>Draft genome assembly of filamentous brackish cyanobacterium Limnoraphis robusta strain CS-951.</title>
        <authorList>
            <person name="Willis A."/>
            <person name="Parks M."/>
            <person name="Burford M.A."/>
        </authorList>
    </citation>
    <scope>NUCLEOTIDE SEQUENCE [LARGE SCALE GENOMIC DNA]</scope>
    <source>
        <strain evidence="1 2">CS-951</strain>
    </source>
</reference>
<sequence length="100" mass="11417">MTTGPAITISANIVSWAMSSKLMLLTKLVIKSIVPPEECQYLSERLSYAKNQLLIIQAIAQFFNNCYKTQYLRVWASRRSRGESTLADLKCKQWLNVAIF</sequence>
<evidence type="ECO:0000313" key="1">
    <source>
        <dbReference type="EMBL" id="KMW69880.1"/>
    </source>
</evidence>
<proteinExistence type="predicted"/>
<dbReference type="Proteomes" id="UP000033607">
    <property type="component" value="Unassembled WGS sequence"/>
</dbReference>